<dbReference type="Proteomes" id="UP000584867">
    <property type="component" value="Unassembled WGS sequence"/>
</dbReference>
<protein>
    <submittedName>
        <fullName evidence="1">Putative nucleic acid-binding protein</fullName>
    </submittedName>
</protein>
<organism evidence="1 2">
    <name type="scientific">Granulicella mallensis</name>
    <dbReference type="NCBI Taxonomy" id="940614"/>
    <lineage>
        <taxon>Bacteria</taxon>
        <taxon>Pseudomonadati</taxon>
        <taxon>Acidobacteriota</taxon>
        <taxon>Terriglobia</taxon>
        <taxon>Terriglobales</taxon>
        <taxon>Acidobacteriaceae</taxon>
        <taxon>Granulicella</taxon>
    </lineage>
</organism>
<evidence type="ECO:0000313" key="2">
    <source>
        <dbReference type="Proteomes" id="UP000584867"/>
    </source>
</evidence>
<sequence>MIVVADTSPINYLVLIGHIEILPYFYGRILIPPIVWEELQDANTPEQVRFWIARAPDWLETRVLSQAPDASLDFLDRGEREAIALAEQLGADRMIVDETLARGEAQRRKLSVIGTLGVLRNAARAGLLNLPEALSELQKTSFYVAPELIRSLLEEDASRLKKA</sequence>
<dbReference type="EMBL" id="JACHIO010000019">
    <property type="protein sequence ID" value="MBB5065790.1"/>
    <property type="molecule type" value="Genomic_DNA"/>
</dbReference>
<evidence type="ECO:0000313" key="1">
    <source>
        <dbReference type="EMBL" id="MBB5065790.1"/>
    </source>
</evidence>
<dbReference type="PANTHER" id="PTHR39550">
    <property type="entry name" value="SLL0658 PROTEIN"/>
    <property type="match status" value="1"/>
</dbReference>
<dbReference type="InterPro" id="IPR021799">
    <property type="entry name" value="PIN-like_prokaryotic"/>
</dbReference>
<name>A0A7W7ZTC7_9BACT</name>
<gene>
    <name evidence="1" type="ORF">HDF15_004160</name>
</gene>
<dbReference type="Pfam" id="PF11848">
    <property type="entry name" value="DUF3368"/>
    <property type="match status" value="1"/>
</dbReference>
<reference evidence="1 2" key="1">
    <citation type="submission" date="2020-08" db="EMBL/GenBank/DDBJ databases">
        <title>Genomic Encyclopedia of Type Strains, Phase IV (KMG-V): Genome sequencing to study the core and pangenomes of soil and plant-associated prokaryotes.</title>
        <authorList>
            <person name="Whitman W."/>
        </authorList>
    </citation>
    <scope>NUCLEOTIDE SEQUENCE [LARGE SCALE GENOMIC DNA]</scope>
    <source>
        <strain evidence="1 2">X5P3</strain>
    </source>
</reference>
<accession>A0A7W7ZTC7</accession>
<proteinExistence type="predicted"/>
<comment type="caution">
    <text evidence="1">The sequence shown here is derived from an EMBL/GenBank/DDBJ whole genome shotgun (WGS) entry which is preliminary data.</text>
</comment>
<dbReference type="AlphaFoldDB" id="A0A7W7ZTC7"/>
<dbReference type="PANTHER" id="PTHR39550:SF1">
    <property type="entry name" value="SLL0658 PROTEIN"/>
    <property type="match status" value="1"/>
</dbReference>
<dbReference type="RefSeq" id="WP_184258774.1">
    <property type="nucleotide sequence ID" value="NZ_JACHIO010000019.1"/>
</dbReference>